<dbReference type="SUPFAM" id="SSF55729">
    <property type="entry name" value="Acyl-CoA N-acyltransferases (Nat)"/>
    <property type="match status" value="1"/>
</dbReference>
<sequence length="210" mass="22871">MTESALSGRWATQPLTTDRFDDFADVVNRTRRKTHCWCTTHRLSAGEIEGCGGREAAMRTLAASPQPPGVLTYLDDAPVGWCNIGPRTQITRLTRSTLIPAIDDLPVWSIVCTIVRAGYRKRGVTQRLILGAVDYAASRGAPAVEVYPVDPPARMDLTMAFVGVKRMYDVAGFEVVGSTNAVAGGLPRLIMRKYLHAEGVNSRVNVTNVP</sequence>
<gene>
    <name evidence="2" type="ORF">GOEFS_096_00140</name>
</gene>
<organism evidence="2 3">
    <name type="scientific">Gordonia effusa NBRC 100432</name>
    <dbReference type="NCBI Taxonomy" id="1077974"/>
    <lineage>
        <taxon>Bacteria</taxon>
        <taxon>Bacillati</taxon>
        <taxon>Actinomycetota</taxon>
        <taxon>Actinomycetes</taxon>
        <taxon>Mycobacteriales</taxon>
        <taxon>Gordoniaceae</taxon>
        <taxon>Gordonia</taxon>
    </lineage>
</organism>
<comment type="caution">
    <text evidence="2">The sequence shown here is derived from an EMBL/GenBank/DDBJ whole genome shotgun (WGS) entry which is preliminary data.</text>
</comment>
<dbReference type="Proteomes" id="UP000035034">
    <property type="component" value="Unassembled WGS sequence"/>
</dbReference>
<dbReference type="EMBL" id="BAEH01000096">
    <property type="protein sequence ID" value="GAB19837.1"/>
    <property type="molecule type" value="Genomic_DNA"/>
</dbReference>
<dbReference type="GO" id="GO:0016747">
    <property type="term" value="F:acyltransferase activity, transferring groups other than amino-acyl groups"/>
    <property type="evidence" value="ECO:0007669"/>
    <property type="project" value="InterPro"/>
</dbReference>
<name>H0R436_9ACTN</name>
<dbReference type="Pfam" id="PF00583">
    <property type="entry name" value="Acetyltransf_1"/>
    <property type="match status" value="1"/>
</dbReference>
<keyword evidence="3" id="KW-1185">Reference proteome</keyword>
<dbReference type="eggNOG" id="COG1247">
    <property type="taxonomic scope" value="Bacteria"/>
</dbReference>
<protein>
    <submittedName>
        <fullName evidence="2">Putative acetyltransferase</fullName>
    </submittedName>
</protein>
<dbReference type="Gene3D" id="3.40.630.30">
    <property type="match status" value="1"/>
</dbReference>
<evidence type="ECO:0000313" key="3">
    <source>
        <dbReference type="Proteomes" id="UP000035034"/>
    </source>
</evidence>
<keyword evidence="2" id="KW-0808">Transferase</keyword>
<feature type="domain" description="N-acetyltransferase" evidence="1">
    <location>
        <begin position="10"/>
        <end position="196"/>
    </location>
</feature>
<proteinExistence type="predicted"/>
<evidence type="ECO:0000259" key="1">
    <source>
        <dbReference type="PROSITE" id="PS51186"/>
    </source>
</evidence>
<dbReference type="STRING" id="1077974.GOEFS_096_00140"/>
<dbReference type="InterPro" id="IPR016181">
    <property type="entry name" value="Acyl_CoA_acyltransferase"/>
</dbReference>
<accession>H0R436</accession>
<reference evidence="2 3" key="1">
    <citation type="submission" date="2011-12" db="EMBL/GenBank/DDBJ databases">
        <title>Whole genome shotgun sequence of Gordonia effusa NBRC 100432.</title>
        <authorList>
            <person name="Yoshida I."/>
            <person name="Takarada H."/>
            <person name="Hosoyama A."/>
            <person name="Tsuchikane K."/>
            <person name="Katsumata H."/>
            <person name="Yamazaki S."/>
            <person name="Fujita N."/>
        </authorList>
    </citation>
    <scope>NUCLEOTIDE SEQUENCE [LARGE SCALE GENOMIC DNA]</scope>
    <source>
        <strain evidence="2 3">NBRC 100432</strain>
    </source>
</reference>
<dbReference type="AlphaFoldDB" id="H0R436"/>
<dbReference type="PROSITE" id="PS51186">
    <property type="entry name" value="GNAT"/>
    <property type="match status" value="1"/>
</dbReference>
<evidence type="ECO:0000313" key="2">
    <source>
        <dbReference type="EMBL" id="GAB19837.1"/>
    </source>
</evidence>
<dbReference type="InterPro" id="IPR000182">
    <property type="entry name" value="GNAT_dom"/>
</dbReference>
<dbReference type="RefSeq" id="WP_007319172.1">
    <property type="nucleotide sequence ID" value="NZ_BAEH01000096.1"/>
</dbReference>
<dbReference type="OrthoDB" id="3239945at2"/>